<dbReference type="EMBL" id="PGEZ01000001">
    <property type="protein sequence ID" value="PJJ58116.1"/>
    <property type="molecule type" value="Genomic_DNA"/>
</dbReference>
<evidence type="ECO:0000256" key="1">
    <source>
        <dbReference type="ARBA" id="ARBA00004196"/>
    </source>
</evidence>
<keyword evidence="3" id="KW-0732">Signal</keyword>
<evidence type="ECO:0000259" key="4">
    <source>
        <dbReference type="Pfam" id="PF13407"/>
    </source>
</evidence>
<comment type="caution">
    <text evidence="5">The sequence shown here is derived from an EMBL/GenBank/DDBJ whole genome shotgun (WGS) entry which is preliminary data.</text>
</comment>
<keyword evidence="6" id="KW-1185">Reference proteome</keyword>
<dbReference type="GO" id="GO:0030246">
    <property type="term" value="F:carbohydrate binding"/>
    <property type="evidence" value="ECO:0007669"/>
    <property type="project" value="UniProtKB-ARBA"/>
</dbReference>
<proteinExistence type="inferred from homology"/>
<reference evidence="5 6" key="1">
    <citation type="submission" date="2017-11" db="EMBL/GenBank/DDBJ databases">
        <title>Genomic Encyclopedia of Archaeal and Bacterial Type Strains, Phase II (KMG-II): From Individual Species to Whole Genera.</title>
        <authorList>
            <person name="Goeker M."/>
        </authorList>
    </citation>
    <scope>NUCLEOTIDE SEQUENCE [LARGE SCALE GENOMIC DNA]</scope>
    <source>
        <strain evidence="5 6">DSM 27763</strain>
    </source>
</reference>
<comment type="subcellular location">
    <subcellularLocation>
        <location evidence="1">Cell envelope</location>
    </subcellularLocation>
</comment>
<dbReference type="SUPFAM" id="SSF53822">
    <property type="entry name" value="Periplasmic binding protein-like I"/>
    <property type="match status" value="1"/>
</dbReference>
<dbReference type="Pfam" id="PF13407">
    <property type="entry name" value="Peripla_BP_4"/>
    <property type="match status" value="1"/>
</dbReference>
<dbReference type="RefSeq" id="WP_039339907.1">
    <property type="nucleotide sequence ID" value="NZ_PGEZ01000001.1"/>
</dbReference>
<evidence type="ECO:0000313" key="5">
    <source>
        <dbReference type="EMBL" id="PJJ58116.1"/>
    </source>
</evidence>
<accession>A0A0B2BUS6</accession>
<dbReference type="GO" id="GO:0030313">
    <property type="term" value="C:cell envelope"/>
    <property type="evidence" value="ECO:0007669"/>
    <property type="project" value="UniProtKB-SubCell"/>
</dbReference>
<protein>
    <submittedName>
        <fullName evidence="5">Ribose transport system substrate-binding protein</fullName>
    </submittedName>
</protein>
<gene>
    <name evidence="5" type="ORF">CLV56_2361</name>
</gene>
<evidence type="ECO:0000256" key="3">
    <source>
        <dbReference type="ARBA" id="ARBA00022729"/>
    </source>
</evidence>
<dbReference type="Gene3D" id="3.40.50.2300">
    <property type="match status" value="2"/>
</dbReference>
<dbReference type="InterPro" id="IPR025997">
    <property type="entry name" value="SBP_2_dom"/>
</dbReference>
<dbReference type="Proteomes" id="UP000230842">
    <property type="component" value="Unassembled WGS sequence"/>
</dbReference>
<comment type="similarity">
    <text evidence="2">Belongs to the bacterial solute-binding protein 2 family.</text>
</comment>
<dbReference type="OrthoDB" id="9813037at2"/>
<evidence type="ECO:0000313" key="6">
    <source>
        <dbReference type="Proteomes" id="UP000230842"/>
    </source>
</evidence>
<dbReference type="AlphaFoldDB" id="A0A0B2BUS6"/>
<organism evidence="5 6">
    <name type="scientific">Mumia flava</name>
    <dbReference type="NCBI Taxonomy" id="1348852"/>
    <lineage>
        <taxon>Bacteria</taxon>
        <taxon>Bacillati</taxon>
        <taxon>Actinomycetota</taxon>
        <taxon>Actinomycetes</taxon>
        <taxon>Propionibacteriales</taxon>
        <taxon>Nocardioidaceae</taxon>
        <taxon>Mumia</taxon>
    </lineage>
</organism>
<name>A0A0B2BUS6_9ACTN</name>
<dbReference type="InterPro" id="IPR028082">
    <property type="entry name" value="Peripla_BP_I"/>
</dbReference>
<evidence type="ECO:0000256" key="2">
    <source>
        <dbReference type="ARBA" id="ARBA00007639"/>
    </source>
</evidence>
<sequence length="321" mass="32855">MRIMTTLAATVGAGVLAVGLAGCGSDDGSADADEGYTVGVANFTLAGPYFNGMDKAIAAQAEEADVDVVSTDANGDAAKLASNVEDLISRDVDAVIISGGPLESAPAVLNSLANADIPAVLVDRKFQTGEYTSWIGPDNEQIGVQDGEFLAEQLPDGGKVAIIKGGPADNSIGLARTNGVKSVLEGDSAFTLVEAPDFGGWASDGGLKVMESLLTTDPDVAAVFCENDAMCLGAQRAIADAGLTDQIILAGVDGQLEALQQIADGTNYKVTGLNSADEIGRLGLDRAVEILDGEDVEKDTVVPSPQITADNAQEYIDKGTF</sequence>
<feature type="domain" description="Periplasmic binding protein" evidence="4">
    <location>
        <begin position="38"/>
        <end position="294"/>
    </location>
</feature>
<dbReference type="PANTHER" id="PTHR46847:SF1">
    <property type="entry name" value="D-ALLOSE-BINDING PERIPLASMIC PROTEIN-RELATED"/>
    <property type="match status" value="1"/>
</dbReference>
<dbReference type="PROSITE" id="PS51257">
    <property type="entry name" value="PROKAR_LIPOPROTEIN"/>
    <property type="match status" value="1"/>
</dbReference>
<dbReference type="PANTHER" id="PTHR46847">
    <property type="entry name" value="D-ALLOSE-BINDING PERIPLASMIC PROTEIN-RELATED"/>
    <property type="match status" value="1"/>
</dbReference>